<dbReference type="GO" id="GO:0005829">
    <property type="term" value="C:cytosol"/>
    <property type="evidence" value="ECO:0007669"/>
    <property type="project" value="TreeGrafter"/>
</dbReference>
<dbReference type="GO" id="GO:0004798">
    <property type="term" value="F:dTMP kinase activity"/>
    <property type="evidence" value="ECO:0007669"/>
    <property type="project" value="TreeGrafter"/>
</dbReference>
<comment type="similarity">
    <text evidence="1">Belongs to the thymidylate kinase family.</text>
</comment>
<feature type="domain" description="Thymidylate kinase-like" evidence="2">
    <location>
        <begin position="2"/>
        <end position="78"/>
    </location>
</feature>
<gene>
    <name evidence="3" type="ORF">XELAEV_18027811mg</name>
</gene>
<dbReference type="PANTHER" id="PTHR10344">
    <property type="entry name" value="THYMIDYLATE KINASE"/>
    <property type="match status" value="1"/>
</dbReference>
<dbReference type="GO" id="GO:0006227">
    <property type="term" value="P:dUDP biosynthetic process"/>
    <property type="evidence" value="ECO:0007669"/>
    <property type="project" value="TreeGrafter"/>
</dbReference>
<dbReference type="GO" id="GO:0005634">
    <property type="term" value="C:nucleus"/>
    <property type="evidence" value="ECO:0007669"/>
    <property type="project" value="TreeGrafter"/>
</dbReference>
<dbReference type="GO" id="GO:0005739">
    <property type="term" value="C:mitochondrion"/>
    <property type="evidence" value="ECO:0007669"/>
    <property type="project" value="TreeGrafter"/>
</dbReference>
<dbReference type="SUPFAM" id="SSF52540">
    <property type="entry name" value="P-loop containing nucleoside triphosphate hydrolases"/>
    <property type="match status" value="1"/>
</dbReference>
<dbReference type="GO" id="GO:0006235">
    <property type="term" value="P:dTTP biosynthetic process"/>
    <property type="evidence" value="ECO:0007669"/>
    <property type="project" value="TreeGrafter"/>
</dbReference>
<reference evidence="4" key="1">
    <citation type="journal article" date="2016" name="Nature">
        <title>Genome evolution in the allotetraploid frog Xenopus laevis.</title>
        <authorList>
            <person name="Session A.M."/>
            <person name="Uno Y."/>
            <person name="Kwon T."/>
            <person name="Chapman J.A."/>
            <person name="Toyoda A."/>
            <person name="Takahashi S."/>
            <person name="Fukui A."/>
            <person name="Hikosaka A."/>
            <person name="Suzuki A."/>
            <person name="Kondo M."/>
            <person name="van Heeringen S.J."/>
            <person name="Quigley I."/>
            <person name="Heinz S."/>
            <person name="Ogino H."/>
            <person name="Ochi H."/>
            <person name="Hellsten U."/>
            <person name="Lyons J.B."/>
            <person name="Simakov O."/>
            <person name="Putnam N."/>
            <person name="Stites J."/>
            <person name="Kuroki Y."/>
            <person name="Tanaka T."/>
            <person name="Michiue T."/>
            <person name="Watanabe M."/>
            <person name="Bogdanovic O."/>
            <person name="Lister R."/>
            <person name="Georgiou G."/>
            <person name="Paranjpe S.S."/>
            <person name="van Kruijsbergen I."/>
            <person name="Shu S."/>
            <person name="Carlson J."/>
            <person name="Kinoshita T."/>
            <person name="Ohta Y."/>
            <person name="Mawaribuchi S."/>
            <person name="Jenkins J."/>
            <person name="Grimwood J."/>
            <person name="Schmutz J."/>
            <person name="Mitros T."/>
            <person name="Mozaffari S.V."/>
            <person name="Suzuki Y."/>
            <person name="Haramoto Y."/>
            <person name="Yamamoto T.S."/>
            <person name="Takagi C."/>
            <person name="Heald R."/>
            <person name="Miller K."/>
            <person name="Haudenschild C."/>
            <person name="Kitzman J."/>
            <person name="Nakayama T."/>
            <person name="Izutsu Y."/>
            <person name="Robert J."/>
            <person name="Fortriede J."/>
            <person name="Burns K."/>
            <person name="Lotay V."/>
            <person name="Karimi K."/>
            <person name="Yasuoka Y."/>
            <person name="Dichmann D.S."/>
            <person name="Flajnik M.F."/>
            <person name="Houston D.W."/>
            <person name="Shendure J."/>
            <person name="DuPasquier L."/>
            <person name="Vize P.D."/>
            <person name="Zorn A.M."/>
            <person name="Ito M."/>
            <person name="Marcotte E.M."/>
            <person name="Wallingford J.B."/>
            <person name="Ito Y."/>
            <person name="Asashima M."/>
            <person name="Ueno N."/>
            <person name="Matsuda Y."/>
            <person name="Veenstra G.J."/>
            <person name="Fujiyama A."/>
            <person name="Harland R.M."/>
            <person name="Taira M."/>
            <person name="Rokhsar D.S."/>
        </authorList>
    </citation>
    <scope>NUCLEOTIDE SEQUENCE [LARGE SCALE GENOMIC DNA]</scope>
    <source>
        <strain evidence="4">J</strain>
    </source>
</reference>
<evidence type="ECO:0000259" key="2">
    <source>
        <dbReference type="Pfam" id="PF02223"/>
    </source>
</evidence>
<protein>
    <recommendedName>
        <fullName evidence="2">Thymidylate kinase-like domain-containing protein</fullName>
    </recommendedName>
</protein>
<evidence type="ECO:0000313" key="4">
    <source>
        <dbReference type="Proteomes" id="UP000694892"/>
    </source>
</evidence>
<name>A0A974CX36_XENLA</name>
<dbReference type="PANTHER" id="PTHR10344:SF1">
    <property type="entry name" value="THYMIDYLATE KINASE"/>
    <property type="match status" value="1"/>
</dbReference>
<proteinExistence type="inferred from homology"/>
<dbReference type="GO" id="GO:0006233">
    <property type="term" value="P:dTDP biosynthetic process"/>
    <property type="evidence" value="ECO:0007669"/>
    <property type="project" value="TreeGrafter"/>
</dbReference>
<organism evidence="3 4">
    <name type="scientific">Xenopus laevis</name>
    <name type="common">African clawed frog</name>
    <dbReference type="NCBI Taxonomy" id="8355"/>
    <lineage>
        <taxon>Eukaryota</taxon>
        <taxon>Metazoa</taxon>
        <taxon>Chordata</taxon>
        <taxon>Craniata</taxon>
        <taxon>Vertebrata</taxon>
        <taxon>Euteleostomi</taxon>
        <taxon>Amphibia</taxon>
        <taxon>Batrachia</taxon>
        <taxon>Anura</taxon>
        <taxon>Pipoidea</taxon>
        <taxon>Pipidae</taxon>
        <taxon>Xenopodinae</taxon>
        <taxon>Xenopus</taxon>
        <taxon>Xenopus</taxon>
    </lineage>
</organism>
<dbReference type="Pfam" id="PF02223">
    <property type="entry name" value="Thymidylate_kin"/>
    <property type="match status" value="1"/>
</dbReference>
<dbReference type="Proteomes" id="UP000694892">
    <property type="component" value="Chromosome 5L"/>
</dbReference>
<evidence type="ECO:0000256" key="1">
    <source>
        <dbReference type="ARBA" id="ARBA00009776"/>
    </source>
</evidence>
<evidence type="ECO:0000313" key="3">
    <source>
        <dbReference type="EMBL" id="OCT80998.1"/>
    </source>
</evidence>
<sequence length="104" mass="11904">MNYDLHWCKQPDVGLPKPDLVLFLNVSAEVAATRGGFGNEIYEANSFQEKVAKRYTELMEAFFQVVDASQNIEDVHRQLKELSEKGIENAKDKPFGKLWEEESP</sequence>
<dbReference type="InterPro" id="IPR039430">
    <property type="entry name" value="Thymidylate_kin-like_dom"/>
</dbReference>
<dbReference type="GO" id="GO:0004550">
    <property type="term" value="F:nucleoside diphosphate kinase activity"/>
    <property type="evidence" value="ECO:0007669"/>
    <property type="project" value="TreeGrafter"/>
</dbReference>
<dbReference type="Gene3D" id="3.40.50.300">
    <property type="entry name" value="P-loop containing nucleotide triphosphate hydrolases"/>
    <property type="match status" value="1"/>
</dbReference>
<dbReference type="InterPro" id="IPR027417">
    <property type="entry name" value="P-loop_NTPase"/>
</dbReference>
<accession>A0A974CX36</accession>
<dbReference type="EMBL" id="CM004474">
    <property type="protein sequence ID" value="OCT80998.1"/>
    <property type="molecule type" value="Genomic_DNA"/>
</dbReference>
<dbReference type="AlphaFoldDB" id="A0A974CX36"/>
<dbReference type="OMA" id="NAKDKPF"/>